<proteinExistence type="predicted"/>
<dbReference type="GO" id="GO:0016787">
    <property type="term" value="F:hydrolase activity"/>
    <property type="evidence" value="ECO:0007669"/>
    <property type="project" value="UniProtKB-KW"/>
</dbReference>
<keyword evidence="4" id="KW-1185">Reference proteome</keyword>
<dbReference type="InterPro" id="IPR051044">
    <property type="entry name" value="MAG_DAG_Lipase"/>
</dbReference>
<dbReference type="Gene3D" id="3.40.50.1820">
    <property type="entry name" value="alpha/beta hydrolase"/>
    <property type="match status" value="1"/>
</dbReference>
<evidence type="ECO:0000259" key="2">
    <source>
        <dbReference type="Pfam" id="PF12146"/>
    </source>
</evidence>
<dbReference type="InterPro" id="IPR022742">
    <property type="entry name" value="Hydrolase_4"/>
</dbReference>
<dbReference type="RefSeq" id="WP_110449270.1">
    <property type="nucleotide sequence ID" value="NZ_CP029479.1"/>
</dbReference>
<dbReference type="EMBL" id="CP029479">
    <property type="protein sequence ID" value="AWM76701.1"/>
    <property type="molecule type" value="Genomic_DNA"/>
</dbReference>
<dbReference type="Proteomes" id="UP000247763">
    <property type="component" value="Chromosome"/>
</dbReference>
<organism evidence="3 4">
    <name type="scientific">Phenylobacterium parvum</name>
    <dbReference type="NCBI Taxonomy" id="2201350"/>
    <lineage>
        <taxon>Bacteria</taxon>
        <taxon>Pseudomonadati</taxon>
        <taxon>Pseudomonadota</taxon>
        <taxon>Alphaproteobacteria</taxon>
        <taxon>Caulobacterales</taxon>
        <taxon>Caulobacteraceae</taxon>
        <taxon>Phenylobacterium</taxon>
    </lineage>
</organism>
<accession>A0A2Z3HTJ8</accession>
<keyword evidence="3" id="KW-0378">Hydrolase</keyword>
<dbReference type="OrthoDB" id="9788260at2"/>
<name>A0A2Z3HTJ8_9CAUL</name>
<evidence type="ECO:0000313" key="3">
    <source>
        <dbReference type="EMBL" id="AWM76701.1"/>
    </source>
</evidence>
<evidence type="ECO:0000313" key="4">
    <source>
        <dbReference type="Proteomes" id="UP000247763"/>
    </source>
</evidence>
<dbReference type="AlphaFoldDB" id="A0A2Z3HTJ8"/>
<dbReference type="PANTHER" id="PTHR11614">
    <property type="entry name" value="PHOSPHOLIPASE-RELATED"/>
    <property type="match status" value="1"/>
</dbReference>
<evidence type="ECO:0000256" key="1">
    <source>
        <dbReference type="SAM" id="MobiDB-lite"/>
    </source>
</evidence>
<dbReference type="KEGG" id="phb:HYN04_02340"/>
<reference evidence="4" key="1">
    <citation type="submission" date="2018-05" db="EMBL/GenBank/DDBJ databases">
        <title>Genome sequencing of Phenylobacterium sp. HYN0004.</title>
        <authorList>
            <person name="Yi H."/>
            <person name="Baek C."/>
        </authorList>
    </citation>
    <scope>NUCLEOTIDE SEQUENCE [LARGE SCALE GENOMIC DNA]</scope>
    <source>
        <strain evidence="4">HYN0004</strain>
    </source>
</reference>
<feature type="domain" description="Serine aminopeptidase S33" evidence="2">
    <location>
        <begin position="42"/>
        <end position="293"/>
    </location>
</feature>
<dbReference type="Pfam" id="PF12146">
    <property type="entry name" value="Hydrolase_4"/>
    <property type="match status" value="1"/>
</dbReference>
<dbReference type="SUPFAM" id="SSF53474">
    <property type="entry name" value="alpha/beta-Hydrolases"/>
    <property type="match status" value="1"/>
</dbReference>
<gene>
    <name evidence="3" type="ORF">HYN04_02340</name>
</gene>
<protein>
    <submittedName>
        <fullName evidence="3">Alpha/beta hydrolase</fullName>
    </submittedName>
</protein>
<sequence length="316" mass="34306">MTQPAPLTALPDAPIPPGGGAEWFEGDGGARLRAALFRPEGRPRGSVILSTGRTEAIEKYFEVVRDLQQRGFVVLVNEWRGQGLSHRDLPNRRKGHARGLDPFMADYRALLVAFEARLPKPWIAVGHSMGGCLTLAALARGQAARFSGAVLCAPMLGLRLPRFARVLLAFRMLTGAAGDWAQPPGDPAAEPFEGNVLTHDPVRYKRGKDLVKANPDLVLSSPTWGWLDFAVRATDWLARRENLAGVAPPVIIVSAALDRLVSNTAQATVASLLPQGRLVTVEGAEHEILMETDPLRGQFWTHFDALADQVAPKDQV</sequence>
<dbReference type="InterPro" id="IPR029058">
    <property type="entry name" value="AB_hydrolase_fold"/>
</dbReference>
<feature type="region of interest" description="Disordered" evidence="1">
    <location>
        <begin position="1"/>
        <end position="20"/>
    </location>
</feature>